<dbReference type="EMBL" id="CAJNOC010001228">
    <property type="protein sequence ID" value="CAF0846727.1"/>
    <property type="molecule type" value="Genomic_DNA"/>
</dbReference>
<keyword evidence="3" id="KW-1185">Reference proteome</keyword>
<dbReference type="Proteomes" id="UP000663879">
    <property type="component" value="Unassembled WGS sequence"/>
</dbReference>
<feature type="region of interest" description="Disordered" evidence="1">
    <location>
        <begin position="68"/>
        <end position="93"/>
    </location>
</feature>
<reference evidence="2" key="1">
    <citation type="submission" date="2021-02" db="EMBL/GenBank/DDBJ databases">
        <authorList>
            <person name="Nowell W R."/>
        </authorList>
    </citation>
    <scope>NUCLEOTIDE SEQUENCE</scope>
    <source>
        <strain evidence="2">Ploen Becks lab</strain>
    </source>
</reference>
<organism evidence="2 3">
    <name type="scientific">Brachionus calyciflorus</name>
    <dbReference type="NCBI Taxonomy" id="104777"/>
    <lineage>
        <taxon>Eukaryota</taxon>
        <taxon>Metazoa</taxon>
        <taxon>Spiralia</taxon>
        <taxon>Gnathifera</taxon>
        <taxon>Rotifera</taxon>
        <taxon>Eurotatoria</taxon>
        <taxon>Monogononta</taxon>
        <taxon>Pseudotrocha</taxon>
        <taxon>Ploima</taxon>
        <taxon>Brachionidae</taxon>
        <taxon>Brachionus</taxon>
    </lineage>
</organism>
<feature type="compositionally biased region" description="Acidic residues" evidence="1">
    <location>
        <begin position="75"/>
        <end position="93"/>
    </location>
</feature>
<evidence type="ECO:0000256" key="1">
    <source>
        <dbReference type="SAM" id="MobiDB-lite"/>
    </source>
</evidence>
<comment type="caution">
    <text evidence="2">The sequence shown here is derived from an EMBL/GenBank/DDBJ whole genome shotgun (WGS) entry which is preliminary data.</text>
</comment>
<protein>
    <submittedName>
        <fullName evidence="2">Uncharacterized protein</fullName>
    </submittedName>
</protein>
<proteinExistence type="predicted"/>
<sequence>MTELSIQKYEYVQSNTFKPEHDNDDNLVKDGFEVLYEGFLYAREKYHHVYVKCVMPLFSFASKKKLTNNSHENESESEDEDEDLLDSSDDEEL</sequence>
<evidence type="ECO:0000313" key="2">
    <source>
        <dbReference type="EMBL" id="CAF0846727.1"/>
    </source>
</evidence>
<name>A0A813VJT2_9BILA</name>
<dbReference type="AlphaFoldDB" id="A0A813VJT2"/>
<evidence type="ECO:0000313" key="3">
    <source>
        <dbReference type="Proteomes" id="UP000663879"/>
    </source>
</evidence>
<gene>
    <name evidence="2" type="ORF">OXX778_LOCUS8736</name>
</gene>
<accession>A0A813VJT2</accession>